<dbReference type="RefSeq" id="WP_409122830.1">
    <property type="nucleotide sequence ID" value="NZ_JBJVNI010000023.1"/>
</dbReference>
<accession>A0ABW9I2I3</accession>
<dbReference type="EMBL" id="JBJVNI010000023">
    <property type="protein sequence ID" value="MFM9614056.1"/>
    <property type="molecule type" value="Genomic_DNA"/>
</dbReference>
<evidence type="ECO:0000313" key="1">
    <source>
        <dbReference type="EMBL" id="MFM9614056.1"/>
    </source>
</evidence>
<sequence>MSEPIPLVDTDEVNIPADIYAAVGQVACSSALLERTVREVLRQVVSGHESSWVIFEGRSLDQMLEDAKAISRDWAAWRASWPPGAIVIAAFASAIDEARSVNQLRNQLIHGVLSPTDTSLGKATYPRGQAFGEPTYYFARSRPRRGAVVMGFTSSGIRQISKEIDEAASNLLGTLEEAICQRPGATDYYLD</sequence>
<name>A0ABW9I2I3_9ACTN</name>
<protein>
    <submittedName>
        <fullName evidence="1">Uncharacterized protein</fullName>
    </submittedName>
</protein>
<proteinExistence type="predicted"/>
<dbReference type="Proteomes" id="UP001631957">
    <property type="component" value="Unassembled WGS sequence"/>
</dbReference>
<evidence type="ECO:0000313" key="2">
    <source>
        <dbReference type="Proteomes" id="UP001631957"/>
    </source>
</evidence>
<organism evidence="1 2">
    <name type="scientific">Streptomyces niveiscabiei</name>
    <dbReference type="NCBI Taxonomy" id="164115"/>
    <lineage>
        <taxon>Bacteria</taxon>
        <taxon>Bacillati</taxon>
        <taxon>Actinomycetota</taxon>
        <taxon>Actinomycetes</taxon>
        <taxon>Kitasatosporales</taxon>
        <taxon>Streptomycetaceae</taxon>
        <taxon>Streptomyces</taxon>
    </lineage>
</organism>
<keyword evidence="2" id="KW-1185">Reference proteome</keyword>
<gene>
    <name evidence="1" type="ORF">ACKI18_35895</name>
</gene>
<reference evidence="1 2" key="1">
    <citation type="submission" date="2024-12" db="EMBL/GenBank/DDBJ databases">
        <title>Forecasting of Potato common scab and diversities of Pathogenic streptomyces spp. in china.</title>
        <authorList>
            <person name="Handique U."/>
            <person name="Wu J."/>
        </authorList>
    </citation>
    <scope>NUCLEOTIDE SEQUENCE [LARGE SCALE GENOMIC DNA]</scope>
    <source>
        <strain evidence="1 2">ZRIMU1530</strain>
    </source>
</reference>
<comment type="caution">
    <text evidence="1">The sequence shown here is derived from an EMBL/GenBank/DDBJ whole genome shotgun (WGS) entry which is preliminary data.</text>
</comment>